<name>A0ABQ9H2L9_9NEOP</name>
<dbReference type="Proteomes" id="UP001159363">
    <property type="component" value="Chromosome 6"/>
</dbReference>
<reference evidence="1 2" key="1">
    <citation type="submission" date="2023-02" db="EMBL/GenBank/DDBJ databases">
        <title>LHISI_Scaffold_Assembly.</title>
        <authorList>
            <person name="Stuart O.P."/>
            <person name="Cleave R."/>
            <person name="Magrath M.J.L."/>
            <person name="Mikheyev A.S."/>
        </authorList>
    </citation>
    <scope>NUCLEOTIDE SEQUENCE [LARGE SCALE GENOMIC DNA]</scope>
    <source>
        <strain evidence="1">Daus_M_001</strain>
        <tissue evidence="1">Leg muscle</tissue>
    </source>
</reference>
<evidence type="ECO:0000313" key="2">
    <source>
        <dbReference type="Proteomes" id="UP001159363"/>
    </source>
</evidence>
<protein>
    <recommendedName>
        <fullName evidence="3">DDE Tnp4 domain-containing protein</fullName>
    </recommendedName>
</protein>
<evidence type="ECO:0000313" key="1">
    <source>
        <dbReference type="EMBL" id="KAJ8878549.1"/>
    </source>
</evidence>
<accession>A0ABQ9H2L9</accession>
<keyword evidence="2" id="KW-1185">Reference proteome</keyword>
<evidence type="ECO:0008006" key="3">
    <source>
        <dbReference type="Google" id="ProtNLM"/>
    </source>
</evidence>
<comment type="caution">
    <text evidence="1">The sequence shown here is derived from an EMBL/GenBank/DDBJ whole genome shotgun (WGS) entry which is preliminary data.</text>
</comment>
<sequence>MCVISPDFTLYTGLYPYRRLQYNKAAKDLKVGQGWGITWFLAEGSSYHQHAYEFFHGVSTIAQIIPETCEVTWSALQPHFMCHYGHSGSNNFNYLHYFSAVLMTSADADSLFVTIDVGAPGRNSDGGVSRASRLGLWLATDSLNIPATAPLPGDETGTPFPYYFCADEAFPLRENIMRSSACVLHTFTRIRDGSTSIPDNFEYQKPHVTCTDDDRTGPAKGCHWREILANYFVHVSAIPYQWDHVVWEPAEGTDAD</sequence>
<gene>
    <name evidence="1" type="ORF">PR048_019127</name>
</gene>
<organism evidence="1 2">
    <name type="scientific">Dryococelus australis</name>
    <dbReference type="NCBI Taxonomy" id="614101"/>
    <lineage>
        <taxon>Eukaryota</taxon>
        <taxon>Metazoa</taxon>
        <taxon>Ecdysozoa</taxon>
        <taxon>Arthropoda</taxon>
        <taxon>Hexapoda</taxon>
        <taxon>Insecta</taxon>
        <taxon>Pterygota</taxon>
        <taxon>Neoptera</taxon>
        <taxon>Polyneoptera</taxon>
        <taxon>Phasmatodea</taxon>
        <taxon>Verophasmatodea</taxon>
        <taxon>Anareolatae</taxon>
        <taxon>Phasmatidae</taxon>
        <taxon>Eurycanthinae</taxon>
        <taxon>Dryococelus</taxon>
    </lineage>
</organism>
<dbReference type="EMBL" id="JARBHB010000007">
    <property type="protein sequence ID" value="KAJ8878549.1"/>
    <property type="molecule type" value="Genomic_DNA"/>
</dbReference>
<proteinExistence type="predicted"/>